<dbReference type="Proteomes" id="UP000577386">
    <property type="component" value="Unassembled WGS sequence"/>
</dbReference>
<reference evidence="2 3" key="1">
    <citation type="submission" date="2020-08" db="EMBL/GenBank/DDBJ databases">
        <title>Sequencing the genomes of 1000 actinobacteria strains.</title>
        <authorList>
            <person name="Klenk H.-P."/>
        </authorList>
    </citation>
    <scope>NUCLEOTIDE SEQUENCE [LARGE SCALE GENOMIC DNA]</scope>
    <source>
        <strain evidence="2 3">DSM 41827</strain>
    </source>
</reference>
<dbReference type="AlphaFoldDB" id="A0A7W3RPK3"/>
<dbReference type="InterPro" id="IPR025161">
    <property type="entry name" value="IS402-like_dom"/>
</dbReference>
<dbReference type="EMBL" id="JACJIJ010000002">
    <property type="protein sequence ID" value="MBA9057450.1"/>
    <property type="molecule type" value="Genomic_DNA"/>
</dbReference>
<evidence type="ECO:0000259" key="1">
    <source>
        <dbReference type="Pfam" id="PF13340"/>
    </source>
</evidence>
<protein>
    <submittedName>
        <fullName evidence="2">Transposase</fullName>
    </submittedName>
</protein>
<dbReference type="Pfam" id="PF13340">
    <property type="entry name" value="DUF4096"/>
    <property type="match status" value="1"/>
</dbReference>
<evidence type="ECO:0000313" key="3">
    <source>
        <dbReference type="Proteomes" id="UP000577386"/>
    </source>
</evidence>
<proteinExistence type="predicted"/>
<keyword evidence="3" id="KW-1185">Reference proteome</keyword>
<organism evidence="2 3">
    <name type="scientific">Streptomyces murinus</name>
    <dbReference type="NCBI Taxonomy" id="33900"/>
    <lineage>
        <taxon>Bacteria</taxon>
        <taxon>Bacillati</taxon>
        <taxon>Actinomycetota</taxon>
        <taxon>Actinomycetes</taxon>
        <taxon>Kitasatosporales</taxon>
        <taxon>Streptomycetaceae</taxon>
        <taxon>Streptomyces</taxon>
    </lineage>
</organism>
<name>A0A7W3RPK3_STRMR</name>
<evidence type="ECO:0000313" key="2">
    <source>
        <dbReference type="EMBL" id="MBA9057450.1"/>
    </source>
</evidence>
<accession>A0A7W3RPK3</accession>
<gene>
    <name evidence="2" type="ORF">HDA42_006628</name>
</gene>
<feature type="domain" description="Insertion element IS402-like" evidence="1">
    <location>
        <begin position="146"/>
        <end position="201"/>
    </location>
</feature>
<comment type="caution">
    <text evidence="2">The sequence shown here is derived from an EMBL/GenBank/DDBJ whole genome shotgun (WGS) entry which is preliminary data.</text>
</comment>
<sequence length="284" mass="30906">MPYFVVEDLAQRGAGTDLVGLGKLVGDGVETAGHVMQQRALIRLGRRETIHAASAVWAATGHLWHLPNPYGASSPAICGSFGWFVGTKYGRGLFKIGLSAGKVLWRHRLDSRGTRPVYAEGGCLSGHACRYGIRAARRDRSQTSPVTAERRTRHRGCKRHPDRLVFQGILFVLHTGIAWEHLPQELGFGSGMTCWRRLADLAVNNCRLPASRLSGSGTDLRNLSTCGRDANAYPKRGELELIDPSTGANIQKGWRSTGAVAGPTHRHGRTQVVKTGPDLIEMNA</sequence>